<dbReference type="EMBL" id="BLIY01000024">
    <property type="protein sequence ID" value="GFE55759.1"/>
    <property type="molecule type" value="Genomic_DNA"/>
</dbReference>
<dbReference type="InterPro" id="IPR037898">
    <property type="entry name" value="NudC_fam"/>
</dbReference>
<dbReference type="Pfam" id="PF04969">
    <property type="entry name" value="CS"/>
    <property type="match status" value="1"/>
</dbReference>
<feature type="domain" description="CS" evidence="1">
    <location>
        <begin position="10"/>
        <end position="97"/>
    </location>
</feature>
<keyword evidence="3" id="KW-1185">Reference proteome</keyword>
<dbReference type="Gene3D" id="2.60.40.790">
    <property type="match status" value="1"/>
</dbReference>
<organism evidence="2 3">
    <name type="scientific">Babesia ovis</name>
    <dbReference type="NCBI Taxonomy" id="5869"/>
    <lineage>
        <taxon>Eukaryota</taxon>
        <taxon>Sar</taxon>
        <taxon>Alveolata</taxon>
        <taxon>Apicomplexa</taxon>
        <taxon>Aconoidasida</taxon>
        <taxon>Piroplasmida</taxon>
        <taxon>Babesiidae</taxon>
        <taxon>Babesia</taxon>
    </lineage>
</organism>
<dbReference type="PROSITE" id="PS51203">
    <property type="entry name" value="CS"/>
    <property type="match status" value="1"/>
</dbReference>
<dbReference type="GO" id="GO:0005737">
    <property type="term" value="C:cytoplasm"/>
    <property type="evidence" value="ECO:0007669"/>
    <property type="project" value="TreeGrafter"/>
</dbReference>
<name>A0A9W5TCI5_BABOV</name>
<dbReference type="PANTHER" id="PTHR12356:SF18">
    <property type="entry name" value="NUDC DOMAIN-CONTAINING PROTEIN 2"/>
    <property type="match status" value="1"/>
</dbReference>
<dbReference type="CDD" id="cd06467">
    <property type="entry name" value="p23_NUDC_like"/>
    <property type="match status" value="1"/>
</dbReference>
<dbReference type="InterPro" id="IPR007052">
    <property type="entry name" value="CS_dom"/>
</dbReference>
<evidence type="ECO:0000313" key="3">
    <source>
        <dbReference type="Proteomes" id="UP001057455"/>
    </source>
</evidence>
<dbReference type="GO" id="GO:0006457">
    <property type="term" value="P:protein folding"/>
    <property type="evidence" value="ECO:0007669"/>
    <property type="project" value="TreeGrafter"/>
</dbReference>
<dbReference type="InterPro" id="IPR008978">
    <property type="entry name" value="HSP20-like_chaperone"/>
</dbReference>
<proteinExistence type="predicted"/>
<evidence type="ECO:0000313" key="2">
    <source>
        <dbReference type="EMBL" id="GFE55759.1"/>
    </source>
</evidence>
<dbReference type="AlphaFoldDB" id="A0A9W5TCI5"/>
<evidence type="ECO:0000259" key="1">
    <source>
        <dbReference type="PROSITE" id="PS51203"/>
    </source>
</evidence>
<dbReference type="SUPFAM" id="SSF49764">
    <property type="entry name" value="HSP20-like chaperones"/>
    <property type="match status" value="1"/>
</dbReference>
<sequence length="148" mass="16821">MESAINTATHGKHKYCWEQNFEGIIVYVDIPDGLKKADIHVQFEPRKLSIRLGQDIEIDGTLCQATDSAEGTWLVDDGKLEVHLTKALKGEVWNCVFQGDATLSELNKETDKKRILLERLQNEHPGFDFSDAEFNGMVPEPRTFMKDI</sequence>
<dbReference type="OrthoDB" id="515366at2759"/>
<dbReference type="Proteomes" id="UP001057455">
    <property type="component" value="Unassembled WGS sequence"/>
</dbReference>
<gene>
    <name evidence="2" type="ORF">BaOVIS_031630</name>
</gene>
<dbReference type="GO" id="GO:0051082">
    <property type="term" value="F:unfolded protein binding"/>
    <property type="evidence" value="ECO:0007669"/>
    <property type="project" value="TreeGrafter"/>
</dbReference>
<reference evidence="2" key="1">
    <citation type="submission" date="2019-12" db="EMBL/GenBank/DDBJ databases">
        <title>Genome sequence of Babesia ovis.</title>
        <authorList>
            <person name="Yamagishi J."/>
            <person name="Sevinc F."/>
            <person name="Xuan X."/>
        </authorList>
    </citation>
    <scope>NUCLEOTIDE SEQUENCE</scope>
    <source>
        <strain evidence="2">Selcuk</strain>
    </source>
</reference>
<comment type="caution">
    <text evidence="2">The sequence shown here is derived from an EMBL/GenBank/DDBJ whole genome shotgun (WGS) entry which is preliminary data.</text>
</comment>
<dbReference type="PANTHER" id="PTHR12356">
    <property type="entry name" value="NUCLEAR MOVEMENT PROTEIN NUDC"/>
    <property type="match status" value="1"/>
</dbReference>
<accession>A0A9W5TCI5</accession>
<protein>
    <submittedName>
        <fullName evidence="2">CS domain-containing protein, putative</fullName>
    </submittedName>
</protein>